<protein>
    <submittedName>
        <fullName evidence="2">Uncharacterized protein</fullName>
    </submittedName>
</protein>
<name>A0A7Y4A2I1_9VIBR</name>
<reference evidence="2 3" key="1">
    <citation type="submission" date="2019-09" db="EMBL/GenBank/DDBJ databases">
        <title>Draft genome sequencing and comparative genomics of hatchery-associated Vibrios.</title>
        <authorList>
            <person name="Kehlet-Delgado H."/>
            <person name="Mueller R.S."/>
        </authorList>
    </citation>
    <scope>NUCLEOTIDE SEQUENCE [LARGE SCALE GENOMIC DNA]</scope>
    <source>
        <strain evidence="2 3">99-46-Y</strain>
    </source>
</reference>
<evidence type="ECO:0000313" key="2">
    <source>
        <dbReference type="EMBL" id="NOH73437.1"/>
    </source>
</evidence>
<feature type="chain" id="PRO_5031022232" evidence="1">
    <location>
        <begin position="21"/>
        <end position="155"/>
    </location>
</feature>
<evidence type="ECO:0000256" key="1">
    <source>
        <dbReference type="SAM" id="SignalP"/>
    </source>
</evidence>
<gene>
    <name evidence="2" type="ORF">F0225_19185</name>
</gene>
<dbReference type="Proteomes" id="UP000565719">
    <property type="component" value="Unassembled WGS sequence"/>
</dbReference>
<organism evidence="2 3">
    <name type="scientific">Vibrio pectenicida</name>
    <dbReference type="NCBI Taxonomy" id="62763"/>
    <lineage>
        <taxon>Bacteria</taxon>
        <taxon>Pseudomonadati</taxon>
        <taxon>Pseudomonadota</taxon>
        <taxon>Gammaproteobacteria</taxon>
        <taxon>Vibrionales</taxon>
        <taxon>Vibrionaceae</taxon>
        <taxon>Vibrio</taxon>
    </lineage>
</organism>
<dbReference type="AlphaFoldDB" id="A0A7Y4A2I1"/>
<dbReference type="EMBL" id="VTXC01000105">
    <property type="protein sequence ID" value="NOH73437.1"/>
    <property type="molecule type" value="Genomic_DNA"/>
</dbReference>
<dbReference type="RefSeq" id="WP_171362380.1">
    <property type="nucleotide sequence ID" value="NZ_VTXC01000105.1"/>
</dbReference>
<feature type="non-terminal residue" evidence="2">
    <location>
        <position position="155"/>
    </location>
</feature>
<proteinExistence type="predicted"/>
<keyword evidence="1" id="KW-0732">Signal</keyword>
<accession>A0A7Y4A2I1</accession>
<sequence length="155" mass="17854">MRFNLAILASIISFSLSAQTWTEYLKNDLDRKLSSLESRMVQCDSEKSKLPKISKPWFISLSRDEKAAAGAYMKMLVQDRCLSDERKEYAAALFSYSAEVGDNEAMQDWLALENVYRTSSYEETFKTLDVSNLVEFVDANPSVQDFDLHEFLKNY</sequence>
<evidence type="ECO:0000313" key="3">
    <source>
        <dbReference type="Proteomes" id="UP000565719"/>
    </source>
</evidence>
<comment type="caution">
    <text evidence="2">The sequence shown here is derived from an EMBL/GenBank/DDBJ whole genome shotgun (WGS) entry which is preliminary data.</text>
</comment>
<feature type="signal peptide" evidence="1">
    <location>
        <begin position="1"/>
        <end position="20"/>
    </location>
</feature>